<evidence type="ECO:0000313" key="2">
    <source>
        <dbReference type="EnsemblMetazoa" id="XP_011664140"/>
    </source>
</evidence>
<dbReference type="Pfam" id="PF15876">
    <property type="entry name" value="DUF4732"/>
    <property type="match status" value="1"/>
</dbReference>
<sequence length="262" mass="29613">MPISSSRRRLTSPFVGPSASSTSSLLNTISNSPVAQSKEGGGAISDNRLESLKKVGKASKHRSVGARRITTSIKFPILSRTQPTIRQQLRVNHITSPSKHHRRGRTTTHITSSTSSRQHGDQRLSMGKDHFALKKIRFFNAPPQPAPLTLCFSYPGYDVTHMDVLEDIKKRRAIEVSRIKSIQFVDMNVVLGAAGVDNRWLITLENQNARYKLFRDGLSIKGERVFLRRYDDVNYEDYLDFLRRKNTLQSDAHTAVQRLLSL</sequence>
<name>A0A7M7HFK9_STRPU</name>
<dbReference type="GeneID" id="105438250"/>
<protein>
    <submittedName>
        <fullName evidence="2">Uncharacterized protein</fullName>
    </submittedName>
</protein>
<dbReference type="KEGG" id="spu:105438250"/>
<accession>A0A7M7HFK9</accession>
<dbReference type="Proteomes" id="UP000007110">
    <property type="component" value="Unassembled WGS sequence"/>
</dbReference>
<dbReference type="RefSeq" id="XP_011664140.1">
    <property type="nucleotide sequence ID" value="XM_011665838.2"/>
</dbReference>
<organism evidence="2 3">
    <name type="scientific">Strongylocentrotus purpuratus</name>
    <name type="common">Purple sea urchin</name>
    <dbReference type="NCBI Taxonomy" id="7668"/>
    <lineage>
        <taxon>Eukaryota</taxon>
        <taxon>Metazoa</taxon>
        <taxon>Echinodermata</taxon>
        <taxon>Eleutherozoa</taxon>
        <taxon>Echinozoa</taxon>
        <taxon>Echinoidea</taxon>
        <taxon>Euechinoidea</taxon>
        <taxon>Echinacea</taxon>
        <taxon>Camarodonta</taxon>
        <taxon>Echinidea</taxon>
        <taxon>Strongylocentrotidae</taxon>
        <taxon>Strongylocentrotus</taxon>
    </lineage>
</organism>
<proteinExistence type="predicted"/>
<reference evidence="3" key="1">
    <citation type="submission" date="2015-02" db="EMBL/GenBank/DDBJ databases">
        <title>Genome sequencing for Strongylocentrotus purpuratus.</title>
        <authorList>
            <person name="Murali S."/>
            <person name="Liu Y."/>
            <person name="Vee V."/>
            <person name="English A."/>
            <person name="Wang M."/>
            <person name="Skinner E."/>
            <person name="Han Y."/>
            <person name="Muzny D.M."/>
            <person name="Worley K.C."/>
            <person name="Gibbs R.A."/>
        </authorList>
    </citation>
    <scope>NUCLEOTIDE SEQUENCE</scope>
</reference>
<evidence type="ECO:0000256" key="1">
    <source>
        <dbReference type="SAM" id="MobiDB-lite"/>
    </source>
</evidence>
<evidence type="ECO:0000313" key="3">
    <source>
        <dbReference type="Proteomes" id="UP000007110"/>
    </source>
</evidence>
<reference evidence="2" key="2">
    <citation type="submission" date="2021-01" db="UniProtKB">
        <authorList>
            <consortium name="EnsemblMetazoa"/>
        </authorList>
    </citation>
    <scope>IDENTIFICATION</scope>
</reference>
<dbReference type="EnsemblMetazoa" id="XM_011665838">
    <property type="protein sequence ID" value="XP_011664140"/>
    <property type="gene ID" value="LOC105438250"/>
</dbReference>
<feature type="region of interest" description="Disordered" evidence="1">
    <location>
        <begin position="1"/>
        <end position="26"/>
    </location>
</feature>
<feature type="compositionally biased region" description="Low complexity" evidence="1">
    <location>
        <begin position="107"/>
        <end position="117"/>
    </location>
</feature>
<feature type="region of interest" description="Disordered" evidence="1">
    <location>
        <begin position="96"/>
        <end position="123"/>
    </location>
</feature>
<keyword evidence="3" id="KW-1185">Reference proteome</keyword>
<dbReference type="InParanoid" id="A0A7M7HFK9"/>
<feature type="compositionally biased region" description="Basic residues" evidence="1">
    <location>
        <begin position="1"/>
        <end position="10"/>
    </location>
</feature>
<dbReference type="AlphaFoldDB" id="A0A7M7HFK9"/>
<dbReference type="InterPro" id="IPR031746">
    <property type="entry name" value="DUF4732"/>
</dbReference>
<dbReference type="OrthoDB" id="6076093at2759"/>
<dbReference type="PANTHER" id="PTHR37153:SF1">
    <property type="entry name" value="HYPOTHETICAL LOC292874"/>
    <property type="match status" value="1"/>
</dbReference>
<dbReference type="PANTHER" id="PTHR37153">
    <property type="entry name" value="CHROMOSOME 19 C19ORF81 HOMOLOG"/>
    <property type="match status" value="1"/>
</dbReference>